<protein>
    <submittedName>
        <fullName evidence="1">Transposable element Tcb1 transposase</fullName>
    </submittedName>
</protein>
<keyword evidence="2" id="KW-1185">Reference proteome</keyword>
<gene>
    <name evidence="1" type="ORF">EHP00_2529</name>
</gene>
<sequence length="247" mass="29067">MSKHVSDFVKGQIFAFRRLNMTYREIENITGIAKSTIQRIVKRYEETGQPGRKPGSGLSSVLSNKEKLFIDKLLKSKDDFYNKQIVDLFKENFNKEISKATIINYQHNLYLKMFIKAKKPYLRQENIVKRYEMVKKWLFVPDDHWKNVFWSEKSPFERLNTPNNRYCRRKLAERYLPENCKATVKCGGGKIMVWGYFSNNGVGKLVKIKGKMDSKQYIEILANNLEDSITNLKLENPIFQHGNDKAY</sequence>
<dbReference type="Gene3D" id="1.10.10.10">
    <property type="entry name" value="Winged helix-like DNA-binding domain superfamily/Winged helix DNA-binding domain"/>
    <property type="match status" value="1"/>
</dbReference>
<accession>A0A1W0E2E0</accession>
<dbReference type="SUPFAM" id="SSF46689">
    <property type="entry name" value="Homeodomain-like"/>
    <property type="match status" value="1"/>
</dbReference>
<name>A0A1W0E2E0_9MICR</name>
<organism evidence="1 2">
    <name type="scientific">Ecytonucleospora hepatopenaei</name>
    <dbReference type="NCBI Taxonomy" id="646526"/>
    <lineage>
        <taxon>Eukaryota</taxon>
        <taxon>Fungi</taxon>
        <taxon>Fungi incertae sedis</taxon>
        <taxon>Microsporidia</taxon>
        <taxon>Enterocytozoonidae</taxon>
        <taxon>Ecytonucleospora</taxon>
    </lineage>
</organism>
<dbReference type="GO" id="GO:0003676">
    <property type="term" value="F:nucleic acid binding"/>
    <property type="evidence" value="ECO:0007669"/>
    <property type="project" value="InterPro"/>
</dbReference>
<dbReference type="InterPro" id="IPR036397">
    <property type="entry name" value="RNaseH_sf"/>
</dbReference>
<dbReference type="OrthoDB" id="2193700at2759"/>
<dbReference type="EMBL" id="MNPJ01000038">
    <property type="protein sequence ID" value="OQS53398.1"/>
    <property type="molecule type" value="Genomic_DNA"/>
</dbReference>
<dbReference type="AlphaFoldDB" id="A0A1W0E2E0"/>
<dbReference type="Gene3D" id="3.30.420.10">
    <property type="entry name" value="Ribonuclease H-like superfamily/Ribonuclease H"/>
    <property type="match status" value="1"/>
</dbReference>
<evidence type="ECO:0000313" key="2">
    <source>
        <dbReference type="Proteomes" id="UP000192758"/>
    </source>
</evidence>
<proteinExistence type="predicted"/>
<dbReference type="InterPro" id="IPR036388">
    <property type="entry name" value="WH-like_DNA-bd_sf"/>
</dbReference>
<comment type="caution">
    <text evidence="1">The sequence shown here is derived from an EMBL/GenBank/DDBJ whole genome shotgun (WGS) entry which is preliminary data.</text>
</comment>
<dbReference type="Proteomes" id="UP000192758">
    <property type="component" value="Unassembled WGS sequence"/>
</dbReference>
<evidence type="ECO:0000313" key="1">
    <source>
        <dbReference type="EMBL" id="OQS53398.1"/>
    </source>
</evidence>
<reference evidence="1 2" key="1">
    <citation type="journal article" date="2017" name="Environ. Microbiol.">
        <title>Decay of the glycolytic pathway and adaptation to intranuclear parasitism within Enterocytozoonidae microsporidia.</title>
        <authorList>
            <person name="Wiredu Boakye D."/>
            <person name="Jaroenlak P."/>
            <person name="Prachumwat A."/>
            <person name="Williams T.A."/>
            <person name="Bateman K.S."/>
            <person name="Itsathitphaisarn O."/>
            <person name="Sritunyalucksana K."/>
            <person name="Paszkiewicz K.H."/>
            <person name="Moore K.A."/>
            <person name="Stentiford G.D."/>
            <person name="Williams B.A."/>
        </authorList>
    </citation>
    <scope>NUCLEOTIDE SEQUENCE [LARGE SCALE GENOMIC DNA]</scope>
    <source>
        <strain evidence="1 2">TH1</strain>
    </source>
</reference>
<dbReference type="VEuPathDB" id="MicrosporidiaDB:EHP00_2529"/>
<dbReference type="InterPro" id="IPR009057">
    <property type="entry name" value="Homeodomain-like_sf"/>
</dbReference>